<dbReference type="InterPro" id="IPR010235">
    <property type="entry name" value="HepT"/>
</dbReference>
<dbReference type="AlphaFoldDB" id="A0A8J3CM72"/>
<dbReference type="Pfam" id="PF08780">
    <property type="entry name" value="NTase_sub_bind"/>
    <property type="match status" value="1"/>
</dbReference>
<accession>A0A8J3CM72</accession>
<dbReference type="NCBIfam" id="TIGR01987">
    <property type="entry name" value="HI0074"/>
    <property type="match status" value="1"/>
</dbReference>
<dbReference type="EMBL" id="BMZG01000001">
    <property type="protein sequence ID" value="GHA65368.1"/>
    <property type="molecule type" value="Genomic_DNA"/>
</dbReference>
<sequence>MTDIRWKQRFNNFIRAFGNLQSAIVLSNQRALSDLEKQGLIQAFEFTHELAWNVLKDYLEEQGFTDIIGSKNAARKAFNQNLVRDGQAWMDMVDARNKTVHAYRIDIATEVYNDIVERFYPAFNQFKDEFNKRYEQE</sequence>
<dbReference type="RefSeq" id="WP_189490512.1">
    <property type="nucleotide sequence ID" value="NZ_BMZG01000001.1"/>
</dbReference>
<name>A0A8J3CM72_9BURK</name>
<organism evidence="1 2">
    <name type="scientific">Formosimonas limnophila</name>
    <dbReference type="NCBI Taxonomy" id="1384487"/>
    <lineage>
        <taxon>Bacteria</taxon>
        <taxon>Pseudomonadati</taxon>
        <taxon>Pseudomonadota</taxon>
        <taxon>Betaproteobacteria</taxon>
        <taxon>Burkholderiales</taxon>
        <taxon>Burkholderiaceae</taxon>
        <taxon>Formosimonas</taxon>
    </lineage>
</organism>
<gene>
    <name evidence="1" type="ORF">GCM10009007_02390</name>
</gene>
<evidence type="ECO:0000313" key="2">
    <source>
        <dbReference type="Proteomes" id="UP000614287"/>
    </source>
</evidence>
<reference evidence="1" key="2">
    <citation type="submission" date="2020-09" db="EMBL/GenBank/DDBJ databases">
        <authorList>
            <person name="Sun Q."/>
            <person name="Kim S."/>
        </authorList>
    </citation>
    <scope>NUCLEOTIDE SEQUENCE</scope>
    <source>
        <strain evidence="1">KCTC 32501</strain>
    </source>
</reference>
<dbReference type="Proteomes" id="UP000614287">
    <property type="component" value="Unassembled WGS sequence"/>
</dbReference>
<protein>
    <submittedName>
        <fullName evidence="1">Nucleotidyltransferase</fullName>
    </submittedName>
</protein>
<proteinExistence type="predicted"/>
<reference evidence="1" key="1">
    <citation type="journal article" date="2014" name="Int. J. Syst. Evol. Microbiol.">
        <title>Complete genome sequence of Corynebacterium casei LMG S-19264T (=DSM 44701T), isolated from a smear-ripened cheese.</title>
        <authorList>
            <consortium name="US DOE Joint Genome Institute (JGI-PGF)"/>
            <person name="Walter F."/>
            <person name="Albersmeier A."/>
            <person name="Kalinowski J."/>
            <person name="Ruckert C."/>
        </authorList>
    </citation>
    <scope>NUCLEOTIDE SEQUENCE</scope>
    <source>
        <strain evidence="1">KCTC 32501</strain>
    </source>
</reference>
<dbReference type="SUPFAM" id="SSF81593">
    <property type="entry name" value="Nucleotidyltransferase substrate binding subunit/domain"/>
    <property type="match status" value="1"/>
</dbReference>
<comment type="caution">
    <text evidence="1">The sequence shown here is derived from an EMBL/GenBank/DDBJ whole genome shotgun (WGS) entry which is preliminary data.</text>
</comment>
<dbReference type="Gene3D" id="1.20.120.330">
    <property type="entry name" value="Nucleotidyltransferases domain 2"/>
    <property type="match status" value="1"/>
</dbReference>
<evidence type="ECO:0000313" key="1">
    <source>
        <dbReference type="EMBL" id="GHA65368.1"/>
    </source>
</evidence>
<keyword evidence="2" id="KW-1185">Reference proteome</keyword>